<feature type="region of interest" description="Disordered" evidence="1">
    <location>
        <begin position="147"/>
        <end position="168"/>
    </location>
</feature>
<dbReference type="AlphaFoldDB" id="A0AAV7Q5W6"/>
<feature type="region of interest" description="Disordered" evidence="1">
    <location>
        <begin position="1"/>
        <end position="63"/>
    </location>
</feature>
<accession>A0AAV7Q5W6</accession>
<gene>
    <name evidence="2" type="ORF">NDU88_001994</name>
</gene>
<reference evidence="2" key="1">
    <citation type="journal article" date="2022" name="bioRxiv">
        <title>Sequencing and chromosome-scale assembly of the giantPleurodeles waltlgenome.</title>
        <authorList>
            <person name="Brown T."/>
            <person name="Elewa A."/>
            <person name="Iarovenko S."/>
            <person name="Subramanian E."/>
            <person name="Araus A.J."/>
            <person name="Petzold A."/>
            <person name="Susuki M."/>
            <person name="Suzuki K.-i.T."/>
            <person name="Hayashi T."/>
            <person name="Toyoda A."/>
            <person name="Oliveira C."/>
            <person name="Osipova E."/>
            <person name="Leigh N.D."/>
            <person name="Simon A."/>
            <person name="Yun M.H."/>
        </authorList>
    </citation>
    <scope>NUCLEOTIDE SEQUENCE</scope>
    <source>
        <strain evidence="2">20211129_DDA</strain>
        <tissue evidence="2">Liver</tissue>
    </source>
</reference>
<evidence type="ECO:0000313" key="2">
    <source>
        <dbReference type="EMBL" id="KAJ1135555.1"/>
    </source>
</evidence>
<protein>
    <submittedName>
        <fullName evidence="2">Uncharacterized protein</fullName>
    </submittedName>
</protein>
<feature type="compositionally biased region" description="Basic and acidic residues" evidence="1">
    <location>
        <begin position="11"/>
        <end position="38"/>
    </location>
</feature>
<keyword evidence="3" id="KW-1185">Reference proteome</keyword>
<dbReference type="EMBL" id="JANPWB010000010">
    <property type="protein sequence ID" value="KAJ1135555.1"/>
    <property type="molecule type" value="Genomic_DNA"/>
</dbReference>
<sequence length="168" mass="18224">MGRGGGKRRRETGGDAGRRDPETGPDWAKEGEDSEKGGNRTQGSSESGRDSSPPWGRGQRSRQQVAVLIQIGRSTSLRLRRCACSLHSHPHMHNFPFPPGEVIGLPALLDRSGRTGALNSRTWISVSSLHTTAPQMGRHTDAAAISDLGSRGEHSRIPPQPPVRFSEY</sequence>
<organism evidence="2 3">
    <name type="scientific">Pleurodeles waltl</name>
    <name type="common">Iberian ribbed newt</name>
    <dbReference type="NCBI Taxonomy" id="8319"/>
    <lineage>
        <taxon>Eukaryota</taxon>
        <taxon>Metazoa</taxon>
        <taxon>Chordata</taxon>
        <taxon>Craniata</taxon>
        <taxon>Vertebrata</taxon>
        <taxon>Euteleostomi</taxon>
        <taxon>Amphibia</taxon>
        <taxon>Batrachia</taxon>
        <taxon>Caudata</taxon>
        <taxon>Salamandroidea</taxon>
        <taxon>Salamandridae</taxon>
        <taxon>Pleurodelinae</taxon>
        <taxon>Pleurodeles</taxon>
    </lineage>
</organism>
<proteinExistence type="predicted"/>
<evidence type="ECO:0000313" key="3">
    <source>
        <dbReference type="Proteomes" id="UP001066276"/>
    </source>
</evidence>
<comment type="caution">
    <text evidence="2">The sequence shown here is derived from an EMBL/GenBank/DDBJ whole genome shotgun (WGS) entry which is preliminary data.</text>
</comment>
<dbReference type="Proteomes" id="UP001066276">
    <property type="component" value="Chromosome 6"/>
</dbReference>
<evidence type="ECO:0000256" key="1">
    <source>
        <dbReference type="SAM" id="MobiDB-lite"/>
    </source>
</evidence>
<feature type="compositionally biased region" description="Basic residues" evidence="1">
    <location>
        <begin position="1"/>
        <end position="10"/>
    </location>
</feature>
<name>A0AAV7Q5W6_PLEWA</name>